<dbReference type="InterPro" id="IPR031107">
    <property type="entry name" value="Small_HSP"/>
</dbReference>
<organism evidence="4 5">
    <name type="scientific">Candidatus Halobonum tyrrellensis G22</name>
    <dbReference type="NCBI Taxonomy" id="1324957"/>
    <lineage>
        <taxon>Archaea</taxon>
        <taxon>Methanobacteriati</taxon>
        <taxon>Methanobacteriota</taxon>
        <taxon>Stenosarchaea group</taxon>
        <taxon>Halobacteria</taxon>
        <taxon>Halobacteriales</taxon>
        <taxon>Haloferacaceae</taxon>
        <taxon>Candidatus Halobonum</taxon>
    </lineage>
</organism>
<dbReference type="eggNOG" id="arCOG01832">
    <property type="taxonomic scope" value="Archaea"/>
</dbReference>
<evidence type="ECO:0000256" key="2">
    <source>
        <dbReference type="RuleBase" id="RU003616"/>
    </source>
</evidence>
<evidence type="ECO:0000313" key="5">
    <source>
        <dbReference type="Proteomes" id="UP000017840"/>
    </source>
</evidence>
<evidence type="ECO:0000256" key="1">
    <source>
        <dbReference type="PROSITE-ProRule" id="PRU00285"/>
    </source>
</evidence>
<dbReference type="Gene3D" id="2.60.40.790">
    <property type="match status" value="1"/>
</dbReference>
<protein>
    <submittedName>
        <fullName evidence="4">Heat shock protein Hsp20</fullName>
    </submittedName>
</protein>
<keyword evidence="5" id="KW-1185">Reference proteome</keyword>
<reference evidence="4 5" key="1">
    <citation type="journal article" date="2013" name="Genome Announc.">
        <title>Draft Genome Sequence of 'Candidatus Halobonum tyrrellensis' Strain G22, Isolated from the Hypersaline Waters of Lake Tyrrell, Australia.</title>
        <authorList>
            <person name="Ugalde J.A."/>
            <person name="Narasingarao P."/>
            <person name="Kuo S."/>
            <person name="Podell S."/>
            <person name="Allen E.E."/>
        </authorList>
    </citation>
    <scope>NUCLEOTIDE SEQUENCE [LARGE SCALE GENOMIC DNA]</scope>
    <source>
        <strain evidence="4 5">G22</strain>
    </source>
</reference>
<dbReference type="EMBL" id="ASGZ01000052">
    <property type="protein sequence ID" value="ESP87707.1"/>
    <property type="molecule type" value="Genomic_DNA"/>
</dbReference>
<sequence length="144" mass="16178">MTPFDDMNRMFDRMTRGFDENWGQGWNGGRGRFGRFSIDLAEYDDELVVVADLPGYDTDELDVSVDDGRLTIAAEHAAEREEGDEGAYLRRERHSASARRTVSLPAEIREADANATYTNGVLTVTLPKLHVEDGDEDAHRIDVD</sequence>
<dbReference type="PANTHER" id="PTHR11527">
    <property type="entry name" value="HEAT-SHOCK PROTEIN 20 FAMILY MEMBER"/>
    <property type="match status" value="1"/>
</dbReference>
<feature type="domain" description="SHSP" evidence="3">
    <location>
        <begin position="29"/>
        <end position="144"/>
    </location>
</feature>
<accession>V4IWZ6</accession>
<dbReference type="Proteomes" id="UP000017840">
    <property type="component" value="Unassembled WGS sequence"/>
</dbReference>
<dbReference type="PROSITE" id="PS01031">
    <property type="entry name" value="SHSP"/>
    <property type="match status" value="1"/>
</dbReference>
<name>V4IWZ6_9EURY</name>
<dbReference type="InterPro" id="IPR002068">
    <property type="entry name" value="A-crystallin/Hsp20_dom"/>
</dbReference>
<evidence type="ECO:0000259" key="3">
    <source>
        <dbReference type="PROSITE" id="PS01031"/>
    </source>
</evidence>
<proteinExistence type="inferred from homology"/>
<comment type="caution">
    <text evidence="4">The sequence shown here is derived from an EMBL/GenBank/DDBJ whole genome shotgun (WGS) entry which is preliminary data.</text>
</comment>
<dbReference type="STRING" id="1324957.K933_12840"/>
<evidence type="ECO:0000313" key="4">
    <source>
        <dbReference type="EMBL" id="ESP87707.1"/>
    </source>
</evidence>
<comment type="similarity">
    <text evidence="1 2">Belongs to the small heat shock protein (HSP20) family.</text>
</comment>
<dbReference type="Pfam" id="PF00011">
    <property type="entry name" value="HSP20"/>
    <property type="match status" value="1"/>
</dbReference>
<dbReference type="CDD" id="cd06464">
    <property type="entry name" value="ACD_sHsps-like"/>
    <property type="match status" value="1"/>
</dbReference>
<gene>
    <name evidence="4" type="ORF">K933_12840</name>
</gene>
<dbReference type="InterPro" id="IPR008978">
    <property type="entry name" value="HSP20-like_chaperone"/>
</dbReference>
<dbReference type="SUPFAM" id="SSF49764">
    <property type="entry name" value="HSP20-like chaperones"/>
    <property type="match status" value="1"/>
</dbReference>
<dbReference type="AlphaFoldDB" id="V4IWZ6"/>
<keyword evidence="4" id="KW-0346">Stress response</keyword>